<dbReference type="InParanoid" id="A0A3P8XHH5"/>
<comment type="subcellular location">
    <subcellularLocation>
        <location evidence="1">Membrane</location>
    </subcellularLocation>
</comment>
<dbReference type="AlphaFoldDB" id="A0A3P8XHH5"/>
<sequence length="165" mass="18020">MTADCTSYYSAENVFVNGFSCPKAGSDAQALFCCGFNDIKYCCDDPNSFFPYKYGYMWWLSVGALIGLSVAAIVLLAFLITVFVLCYLFFVTKPCSLDNGLPLREPGCEGPSGHSSTPPASGPHGLRKHFLSKKLDCDHRPSDPDRLFQKCFVANVTAVDMEGPS</sequence>
<keyword evidence="3 5" id="KW-1133">Transmembrane helix</keyword>
<keyword evidence="4 5" id="KW-0472">Membrane</keyword>
<dbReference type="InterPro" id="IPR053891">
    <property type="entry name" value="Shisa_N"/>
</dbReference>
<keyword evidence="2 5" id="KW-0812">Transmembrane</keyword>
<dbReference type="OMA" id="CENRPID"/>
<proteinExistence type="predicted"/>
<reference evidence="7" key="3">
    <citation type="submission" date="2025-08" db="UniProtKB">
        <authorList>
            <consortium name="Ensembl"/>
        </authorList>
    </citation>
    <scope>IDENTIFICATION</scope>
</reference>
<evidence type="ECO:0000313" key="8">
    <source>
        <dbReference type="Proteomes" id="UP000265140"/>
    </source>
</evidence>
<keyword evidence="8" id="KW-1185">Reference proteome</keyword>
<reference evidence="7" key="4">
    <citation type="submission" date="2025-09" db="UniProtKB">
        <authorList>
            <consortium name="Ensembl"/>
        </authorList>
    </citation>
    <scope>IDENTIFICATION</scope>
</reference>
<evidence type="ECO:0000256" key="2">
    <source>
        <dbReference type="ARBA" id="ARBA00022692"/>
    </source>
</evidence>
<evidence type="ECO:0000256" key="5">
    <source>
        <dbReference type="SAM" id="Phobius"/>
    </source>
</evidence>
<name>A0A3P8XHH5_ESOLU</name>
<dbReference type="Ensembl" id="ENSELUT00000013027.3">
    <property type="protein sequence ID" value="ENSELUP00000004032.2"/>
    <property type="gene ID" value="ENSELUG00000005208.3"/>
</dbReference>
<evidence type="ECO:0000256" key="3">
    <source>
        <dbReference type="ARBA" id="ARBA00022989"/>
    </source>
</evidence>
<evidence type="ECO:0000259" key="6">
    <source>
        <dbReference type="Pfam" id="PF13908"/>
    </source>
</evidence>
<reference evidence="8" key="1">
    <citation type="journal article" date="2014" name="PLoS ONE">
        <title>The genome and linkage map of the northern pike (Esox lucius): conserved synteny revealed between the salmonid sister group and the Neoteleostei.</title>
        <authorList>
            <person name="Rondeau E.B."/>
            <person name="Minkley D.R."/>
            <person name="Leong J.S."/>
            <person name="Messmer A.M."/>
            <person name="Jantzen J.R."/>
            <person name="von Schalburg K.R."/>
            <person name="Lemon C."/>
            <person name="Bird N.H."/>
            <person name="Koop B.F."/>
        </authorList>
    </citation>
    <scope>NUCLEOTIDE SEQUENCE</scope>
</reference>
<dbReference type="Proteomes" id="UP000265140">
    <property type="component" value="Chromosome 3"/>
</dbReference>
<evidence type="ECO:0000256" key="1">
    <source>
        <dbReference type="ARBA" id="ARBA00004370"/>
    </source>
</evidence>
<dbReference type="Bgee" id="ENSELUG00000005208">
    <property type="expression patterns" value="Expressed in testis and 10 other cell types or tissues"/>
</dbReference>
<dbReference type="InterPro" id="IPR026910">
    <property type="entry name" value="Shisa"/>
</dbReference>
<organism evidence="7 8">
    <name type="scientific">Esox lucius</name>
    <name type="common">Northern pike</name>
    <dbReference type="NCBI Taxonomy" id="8010"/>
    <lineage>
        <taxon>Eukaryota</taxon>
        <taxon>Metazoa</taxon>
        <taxon>Chordata</taxon>
        <taxon>Craniata</taxon>
        <taxon>Vertebrata</taxon>
        <taxon>Euteleostomi</taxon>
        <taxon>Actinopterygii</taxon>
        <taxon>Neopterygii</taxon>
        <taxon>Teleostei</taxon>
        <taxon>Protacanthopterygii</taxon>
        <taxon>Esociformes</taxon>
        <taxon>Esocidae</taxon>
        <taxon>Esox</taxon>
    </lineage>
</organism>
<evidence type="ECO:0000256" key="4">
    <source>
        <dbReference type="ARBA" id="ARBA00023136"/>
    </source>
</evidence>
<gene>
    <name evidence="7" type="primary">SHISAL2A</name>
</gene>
<dbReference type="Pfam" id="PF13908">
    <property type="entry name" value="Shisa_N"/>
    <property type="match status" value="1"/>
</dbReference>
<dbReference type="GeneTree" id="ENSGT00940000161304"/>
<feature type="domain" description="Shisa N-terminal" evidence="6">
    <location>
        <begin position="4"/>
        <end position="47"/>
    </location>
</feature>
<dbReference type="PANTHER" id="PTHR31395:SF3">
    <property type="entry name" value="PROTEIN SHISA-LIKE-2A"/>
    <property type="match status" value="1"/>
</dbReference>
<reference evidence="7" key="2">
    <citation type="submission" date="2020-02" db="EMBL/GenBank/DDBJ databases">
        <title>Esox lucius (northern pike) genome, fEsoLuc1, primary haplotype.</title>
        <authorList>
            <person name="Myers G."/>
            <person name="Karagic N."/>
            <person name="Meyer A."/>
            <person name="Pippel M."/>
            <person name="Reichard M."/>
            <person name="Winkler S."/>
            <person name="Tracey A."/>
            <person name="Sims Y."/>
            <person name="Howe K."/>
            <person name="Rhie A."/>
            <person name="Formenti G."/>
            <person name="Durbin R."/>
            <person name="Fedrigo O."/>
            <person name="Jarvis E.D."/>
        </authorList>
    </citation>
    <scope>NUCLEOTIDE SEQUENCE [LARGE SCALE GENOMIC DNA]</scope>
</reference>
<evidence type="ECO:0000313" key="7">
    <source>
        <dbReference type="Ensembl" id="ENSELUP00000004032.2"/>
    </source>
</evidence>
<dbReference type="PANTHER" id="PTHR31395">
    <property type="entry name" value="SHISA"/>
    <property type="match status" value="1"/>
</dbReference>
<protein>
    <recommendedName>
        <fullName evidence="6">Shisa N-terminal domain-containing protein</fullName>
    </recommendedName>
</protein>
<accession>A0A3P8XHH5</accession>
<feature type="transmembrane region" description="Helical" evidence="5">
    <location>
        <begin position="57"/>
        <end position="90"/>
    </location>
</feature>
<dbReference type="GO" id="GO:0016020">
    <property type="term" value="C:membrane"/>
    <property type="evidence" value="ECO:0007669"/>
    <property type="project" value="UniProtKB-SubCell"/>
</dbReference>